<keyword evidence="2" id="KW-1185">Reference proteome</keyword>
<name>A0A7W9CV07_9HYPH</name>
<gene>
    <name evidence="1" type="ORF">GGQ63_000914</name>
</gene>
<proteinExistence type="predicted"/>
<reference evidence="1 2" key="1">
    <citation type="submission" date="2020-08" db="EMBL/GenBank/DDBJ databases">
        <title>Genomic Encyclopedia of Type Strains, Phase IV (KMG-IV): sequencing the most valuable type-strain genomes for metagenomic binning, comparative biology and taxonomic classification.</title>
        <authorList>
            <person name="Goeker M."/>
        </authorList>
    </citation>
    <scope>NUCLEOTIDE SEQUENCE [LARGE SCALE GENOMIC DNA]</scope>
    <source>
        <strain evidence="1 2">DSM 16268</strain>
    </source>
</reference>
<evidence type="ECO:0000313" key="2">
    <source>
        <dbReference type="Proteomes" id="UP000523821"/>
    </source>
</evidence>
<accession>A0A7W9CV07</accession>
<protein>
    <submittedName>
        <fullName evidence="1">Uncharacterized protein</fullName>
    </submittedName>
</protein>
<dbReference type="AlphaFoldDB" id="A0A7W9CV07"/>
<comment type="caution">
    <text evidence="1">The sequence shown here is derived from an EMBL/GenBank/DDBJ whole genome shotgun (WGS) entry which is preliminary data.</text>
</comment>
<evidence type="ECO:0000313" key="1">
    <source>
        <dbReference type="EMBL" id="MBB5751862.1"/>
    </source>
</evidence>
<dbReference type="EMBL" id="JACHOO010000002">
    <property type="protein sequence ID" value="MBB5751862.1"/>
    <property type="molecule type" value="Genomic_DNA"/>
</dbReference>
<dbReference type="Proteomes" id="UP000523821">
    <property type="component" value="Unassembled WGS sequence"/>
</dbReference>
<dbReference type="RefSeq" id="WP_183853013.1">
    <property type="nucleotide sequence ID" value="NZ_JACHOO010000002.1"/>
</dbReference>
<sequence>MRIALFLNHFVFPDHSATTQLLVELDFDLAAEWQRVVVIASRQRYDAPQERLPTREWIGGVEV</sequence>
<organism evidence="1 2">
    <name type="scientific">Prosthecomicrobium pneumaticum</name>
    <dbReference type="NCBI Taxonomy" id="81895"/>
    <lineage>
        <taxon>Bacteria</taxon>
        <taxon>Pseudomonadati</taxon>
        <taxon>Pseudomonadota</taxon>
        <taxon>Alphaproteobacteria</taxon>
        <taxon>Hyphomicrobiales</taxon>
        <taxon>Kaistiaceae</taxon>
        <taxon>Prosthecomicrobium</taxon>
    </lineage>
</organism>